<dbReference type="InterPro" id="IPR015943">
    <property type="entry name" value="WD40/YVTN_repeat-like_dom_sf"/>
</dbReference>
<evidence type="ECO:0000313" key="1">
    <source>
        <dbReference type="EMBL" id="TDD77831.1"/>
    </source>
</evidence>
<protein>
    <recommendedName>
        <fullName evidence="3">Exo-alpha-sialidase</fullName>
    </recommendedName>
</protein>
<dbReference type="SUPFAM" id="SSF110296">
    <property type="entry name" value="Oligoxyloglucan reducing end-specific cellobiohydrolase"/>
    <property type="match status" value="2"/>
</dbReference>
<dbReference type="Gene3D" id="2.130.10.10">
    <property type="entry name" value="YVTN repeat-like/Quinoprotein amine dehydrogenase"/>
    <property type="match status" value="2"/>
</dbReference>
<organism evidence="1 2">
    <name type="scientific">Actinomadura rubrisoli</name>
    <dbReference type="NCBI Taxonomy" id="2530368"/>
    <lineage>
        <taxon>Bacteria</taxon>
        <taxon>Bacillati</taxon>
        <taxon>Actinomycetota</taxon>
        <taxon>Actinomycetes</taxon>
        <taxon>Streptosporangiales</taxon>
        <taxon>Thermomonosporaceae</taxon>
        <taxon>Actinomadura</taxon>
    </lineage>
</organism>
<name>A0A4R5AXG8_9ACTN</name>
<dbReference type="OrthoDB" id="4894058at2"/>
<dbReference type="EMBL" id="SMKU01000195">
    <property type="protein sequence ID" value="TDD77831.1"/>
    <property type="molecule type" value="Genomic_DNA"/>
</dbReference>
<gene>
    <name evidence="1" type="ORF">E1298_29370</name>
</gene>
<keyword evidence="2" id="KW-1185">Reference proteome</keyword>
<comment type="caution">
    <text evidence="1">The sequence shown here is derived from an EMBL/GenBank/DDBJ whole genome shotgun (WGS) entry which is preliminary data.</text>
</comment>
<proteinExistence type="predicted"/>
<dbReference type="Proteomes" id="UP000294513">
    <property type="component" value="Unassembled WGS sequence"/>
</dbReference>
<dbReference type="AlphaFoldDB" id="A0A4R5AXG8"/>
<dbReference type="RefSeq" id="WP_131898934.1">
    <property type="nucleotide sequence ID" value="NZ_SMKU01000195.1"/>
</dbReference>
<accession>A0A4R5AXG8</accession>
<evidence type="ECO:0000313" key="2">
    <source>
        <dbReference type="Proteomes" id="UP000294513"/>
    </source>
</evidence>
<evidence type="ECO:0008006" key="3">
    <source>
        <dbReference type="Google" id="ProtNLM"/>
    </source>
</evidence>
<sequence length="701" mass="70407">MGIAGAAGLVLVAVGTVFVLGQGEDGPKKPRVPGPVAAERLFAVDPAAKTDGLVQELSAVASAGRTIVAVGTEGTGVEGRERAGFLVSADSGRGWRTARVRGADGTEPPLGDRPQLLAGGSRTWVALGRAADGGAVAWTSEDGKTWTRRPLGAAFKPTDRVSALTRTAYGFVAVGGANGQAVVWSSADGRAWQRIDGLQAPGIVGLDRVAASGNVLVTHGTFARKVTRKKGRKKVTRTVLSDGLWRSADGGRTWTAVNVPQAQGSYGATKGLVAGPGGFATVREGQRTTGRKKHRKTTRFGVLFTSADGLAWRAAGQFGGSGYAGVERFGGSPAGLAALVRDGKGARTVLSSVDGRAWQPGGAVSGPEVTGLTVAAGGAVALSGRRDGDAYLFGVDLAAVPGAVHAERTIRSVAAGPGRVVAVGSTNGGTAVWSAPDGRTWTRAQFPGAGGWLSDLAYGAQGWLAVGRTSSGAKPGPLALVSPDGVTWRKATFPAGPAPVAATTGPAGYVAVGTGAAWRSSDLKGWRRTDVDGAPADVAATTRGYVAVGGREKAPAIWTSPDGVKWTAAKLPAGLAAGSLSEVAAHGDALVAIGAGPGVLVSADGGATWTHRAIDPTAPAVTAVAATRKGFAAATTAGGGGAAVWTSPDGVAWHRLPVPRLDGPGDQRLTAMTAMGGDLLAIGTSADHRGETPLLWRAPSP</sequence>
<reference evidence="1 2" key="1">
    <citation type="submission" date="2019-03" db="EMBL/GenBank/DDBJ databases">
        <title>Draft genome sequences of novel Actinobacteria.</title>
        <authorList>
            <person name="Sahin N."/>
            <person name="Ay H."/>
            <person name="Saygin H."/>
        </authorList>
    </citation>
    <scope>NUCLEOTIDE SEQUENCE [LARGE SCALE GENOMIC DNA]</scope>
    <source>
        <strain evidence="1 2">H3C3</strain>
    </source>
</reference>